<keyword evidence="1" id="KW-0472">Membrane</keyword>
<gene>
    <name evidence="3" type="ORF">ACFSQZ_06720</name>
</gene>
<feature type="transmembrane region" description="Helical" evidence="1">
    <location>
        <begin position="129"/>
        <end position="146"/>
    </location>
</feature>
<feature type="transmembrane region" description="Helical" evidence="1">
    <location>
        <begin position="210"/>
        <end position="234"/>
    </location>
</feature>
<evidence type="ECO:0000313" key="3">
    <source>
        <dbReference type="EMBL" id="MFD2276153.1"/>
    </source>
</evidence>
<dbReference type="EMBL" id="JBHUJC010000020">
    <property type="protein sequence ID" value="MFD2276153.1"/>
    <property type="molecule type" value="Genomic_DNA"/>
</dbReference>
<dbReference type="InterPro" id="IPR025640">
    <property type="entry name" value="GYF_2"/>
</dbReference>
<sequence length="243" mass="28418">MQIYPWYYTHTGKRHGPVSNDQIRKLIIERKIQPDTCLLWQEGMHSWIPIKDIDEFQASLDLIQRMDQKQHVSSSKDGQILTRALETRRSQHKTSLFSKHAHFWLTFRILTAAILLAYTWAWLNQYAQPHYLYCALPTIFVILLFAGPKEECTTGERLLVASASIGSYLYASYLGYLTNFGAVVGENLWLSSHINHIYSYFIHMFQSLDGMQTCTILLTFFLPFLWLGSFYSLLFELSTRSRW</sequence>
<evidence type="ECO:0000313" key="4">
    <source>
        <dbReference type="Proteomes" id="UP001597297"/>
    </source>
</evidence>
<protein>
    <submittedName>
        <fullName evidence="3">DUF4339 domain-containing protein</fullName>
    </submittedName>
</protein>
<proteinExistence type="predicted"/>
<reference evidence="4" key="1">
    <citation type="journal article" date="2019" name="Int. J. Syst. Evol. Microbiol.">
        <title>The Global Catalogue of Microorganisms (GCM) 10K type strain sequencing project: providing services to taxonomists for standard genome sequencing and annotation.</title>
        <authorList>
            <consortium name="The Broad Institute Genomics Platform"/>
            <consortium name="The Broad Institute Genome Sequencing Center for Infectious Disease"/>
            <person name="Wu L."/>
            <person name="Ma J."/>
        </authorList>
    </citation>
    <scope>NUCLEOTIDE SEQUENCE [LARGE SCALE GENOMIC DNA]</scope>
    <source>
        <strain evidence="4">JCM 16545</strain>
    </source>
</reference>
<feature type="transmembrane region" description="Helical" evidence="1">
    <location>
        <begin position="103"/>
        <end position="123"/>
    </location>
</feature>
<keyword evidence="4" id="KW-1185">Reference proteome</keyword>
<accession>A0ABW5E4G3</accession>
<organism evidence="3 4">
    <name type="scientific">Rubritalea spongiae</name>
    <dbReference type="NCBI Taxonomy" id="430797"/>
    <lineage>
        <taxon>Bacteria</taxon>
        <taxon>Pseudomonadati</taxon>
        <taxon>Verrucomicrobiota</taxon>
        <taxon>Verrucomicrobiia</taxon>
        <taxon>Verrucomicrobiales</taxon>
        <taxon>Rubritaleaceae</taxon>
        <taxon>Rubritalea</taxon>
    </lineage>
</organism>
<evidence type="ECO:0000259" key="2">
    <source>
        <dbReference type="Pfam" id="PF14237"/>
    </source>
</evidence>
<dbReference type="RefSeq" id="WP_377094512.1">
    <property type="nucleotide sequence ID" value="NZ_JBHSJM010000001.1"/>
</dbReference>
<evidence type="ECO:0000256" key="1">
    <source>
        <dbReference type="SAM" id="Phobius"/>
    </source>
</evidence>
<keyword evidence="1" id="KW-0812">Transmembrane</keyword>
<dbReference type="Proteomes" id="UP001597297">
    <property type="component" value="Unassembled WGS sequence"/>
</dbReference>
<feature type="transmembrane region" description="Helical" evidence="1">
    <location>
        <begin position="158"/>
        <end position="176"/>
    </location>
</feature>
<name>A0ABW5E4G3_9BACT</name>
<keyword evidence="1" id="KW-1133">Transmembrane helix</keyword>
<feature type="domain" description="GYF" evidence="2">
    <location>
        <begin position="6"/>
        <end position="56"/>
    </location>
</feature>
<dbReference type="Pfam" id="PF14237">
    <property type="entry name" value="GYF_2"/>
    <property type="match status" value="1"/>
</dbReference>
<comment type="caution">
    <text evidence="3">The sequence shown here is derived from an EMBL/GenBank/DDBJ whole genome shotgun (WGS) entry which is preliminary data.</text>
</comment>